<feature type="region of interest" description="Disordered" evidence="1">
    <location>
        <begin position="1"/>
        <end position="23"/>
    </location>
</feature>
<organism evidence="2 3">
    <name type="scientific">Trifolium medium</name>
    <dbReference type="NCBI Taxonomy" id="97028"/>
    <lineage>
        <taxon>Eukaryota</taxon>
        <taxon>Viridiplantae</taxon>
        <taxon>Streptophyta</taxon>
        <taxon>Embryophyta</taxon>
        <taxon>Tracheophyta</taxon>
        <taxon>Spermatophyta</taxon>
        <taxon>Magnoliopsida</taxon>
        <taxon>eudicotyledons</taxon>
        <taxon>Gunneridae</taxon>
        <taxon>Pentapetalae</taxon>
        <taxon>rosids</taxon>
        <taxon>fabids</taxon>
        <taxon>Fabales</taxon>
        <taxon>Fabaceae</taxon>
        <taxon>Papilionoideae</taxon>
        <taxon>50 kb inversion clade</taxon>
        <taxon>NPAAA clade</taxon>
        <taxon>Hologalegina</taxon>
        <taxon>IRL clade</taxon>
        <taxon>Trifolieae</taxon>
        <taxon>Trifolium</taxon>
    </lineage>
</organism>
<evidence type="ECO:0000256" key="1">
    <source>
        <dbReference type="SAM" id="MobiDB-lite"/>
    </source>
</evidence>
<evidence type="ECO:0000313" key="2">
    <source>
        <dbReference type="EMBL" id="MCI03513.1"/>
    </source>
</evidence>
<dbReference type="AlphaFoldDB" id="A0A392NUK9"/>
<accession>A0A392NUK9</accession>
<evidence type="ECO:0000313" key="3">
    <source>
        <dbReference type="Proteomes" id="UP000265520"/>
    </source>
</evidence>
<dbReference type="EMBL" id="LXQA010052412">
    <property type="protein sequence ID" value="MCI03513.1"/>
    <property type="molecule type" value="Genomic_DNA"/>
</dbReference>
<name>A0A392NUK9_9FABA</name>
<keyword evidence="3" id="KW-1185">Reference proteome</keyword>
<dbReference type="Proteomes" id="UP000265520">
    <property type="component" value="Unassembled WGS sequence"/>
</dbReference>
<feature type="non-terminal residue" evidence="2">
    <location>
        <position position="23"/>
    </location>
</feature>
<protein>
    <submittedName>
        <fullName evidence="2">Uncharacterized protein</fullName>
    </submittedName>
</protein>
<comment type="caution">
    <text evidence="2">The sequence shown here is derived from an EMBL/GenBank/DDBJ whole genome shotgun (WGS) entry which is preliminary data.</text>
</comment>
<sequence>MDDSNSDECLPPGWTVKVNVRKN</sequence>
<reference evidence="2 3" key="1">
    <citation type="journal article" date="2018" name="Front. Plant Sci.">
        <title>Red Clover (Trifolium pratense) and Zigzag Clover (T. medium) - A Picture of Genomic Similarities and Differences.</title>
        <authorList>
            <person name="Dluhosova J."/>
            <person name="Istvanek J."/>
            <person name="Nedelnik J."/>
            <person name="Repkova J."/>
        </authorList>
    </citation>
    <scope>NUCLEOTIDE SEQUENCE [LARGE SCALE GENOMIC DNA]</scope>
    <source>
        <strain evidence="3">cv. 10/8</strain>
        <tissue evidence="2">Leaf</tissue>
    </source>
</reference>
<proteinExistence type="predicted"/>